<sequence>MTHQGAVLQSYNNELVKFVEELHLQREELNRQIEQEEEEKKKVQEELEMLTKQLACVCERLAWKIAAQKELDKILAETEIAYEKILGSSKMLLNVLKNEMLNLDKTIALKSTASGDGEDGFVDLW</sequence>
<dbReference type="HOGENOM" id="CLU_153440_0_0_1"/>
<dbReference type="GO" id="GO:0030424">
    <property type="term" value="C:axon"/>
    <property type="evidence" value="ECO:0000318"/>
    <property type="project" value="GO_Central"/>
</dbReference>
<organism evidence="2 3">
    <name type="scientific">Anolis carolinensis</name>
    <name type="common">Green anole</name>
    <name type="synonym">American chameleon</name>
    <dbReference type="NCBI Taxonomy" id="28377"/>
    <lineage>
        <taxon>Eukaryota</taxon>
        <taxon>Metazoa</taxon>
        <taxon>Chordata</taxon>
        <taxon>Craniata</taxon>
        <taxon>Vertebrata</taxon>
        <taxon>Euteleostomi</taxon>
        <taxon>Lepidosauria</taxon>
        <taxon>Squamata</taxon>
        <taxon>Bifurcata</taxon>
        <taxon>Unidentata</taxon>
        <taxon>Episquamata</taxon>
        <taxon>Toxicofera</taxon>
        <taxon>Iguania</taxon>
        <taxon>Dactyloidae</taxon>
        <taxon>Anolis</taxon>
    </lineage>
</organism>
<proteinExistence type="predicted"/>
<dbReference type="Bgee" id="ENSACAG00000007648">
    <property type="expression patterns" value="Expressed in dewlap and 14 other cell types or tissues"/>
</dbReference>
<dbReference type="PANTHER" id="PTHR28661">
    <property type="entry name" value="SJOEGREN SYNDROME NUCLEAR AUTOANTIGEN 1"/>
    <property type="match status" value="1"/>
</dbReference>
<dbReference type="STRING" id="28377.ENSACAP00000007478"/>
<dbReference type="GO" id="GO:0048675">
    <property type="term" value="P:axon extension"/>
    <property type="evidence" value="ECO:0000318"/>
    <property type="project" value="GO_Central"/>
</dbReference>
<dbReference type="PANTHER" id="PTHR28661:SF1">
    <property type="entry name" value="MICROTUBULE NUCLEATION FACTOR SSNA1"/>
    <property type="match status" value="1"/>
</dbReference>
<dbReference type="Proteomes" id="UP000001646">
    <property type="component" value="Chromosome 6"/>
</dbReference>
<dbReference type="GeneTree" id="ENSGT00390000012318"/>
<gene>
    <name evidence="2" type="primary">LOC100557173</name>
</gene>
<keyword evidence="3" id="KW-1185">Reference proteome</keyword>
<evidence type="ECO:0008006" key="4">
    <source>
        <dbReference type="Google" id="ProtNLM"/>
    </source>
</evidence>
<reference evidence="2" key="2">
    <citation type="submission" date="2025-08" db="UniProtKB">
        <authorList>
            <consortium name="Ensembl"/>
        </authorList>
    </citation>
    <scope>IDENTIFICATION</scope>
</reference>
<name>G1KGV6_ANOCA</name>
<dbReference type="GO" id="GO:0036064">
    <property type="term" value="C:ciliary basal body"/>
    <property type="evidence" value="ECO:0000318"/>
    <property type="project" value="GO_Central"/>
</dbReference>
<keyword evidence="1" id="KW-0175">Coiled coil</keyword>
<dbReference type="AlphaFoldDB" id="G1KGV6"/>
<dbReference type="InterPro" id="IPR033362">
    <property type="entry name" value="SSNA1_fam"/>
</dbReference>
<evidence type="ECO:0000313" key="3">
    <source>
        <dbReference type="Proteomes" id="UP000001646"/>
    </source>
</evidence>
<dbReference type="FunCoup" id="G1KGV6">
    <property type="interactions" value="42"/>
</dbReference>
<feature type="coiled-coil region" evidence="1">
    <location>
        <begin position="8"/>
        <end position="60"/>
    </location>
</feature>
<reference evidence="2" key="3">
    <citation type="submission" date="2025-09" db="UniProtKB">
        <authorList>
            <consortium name="Ensembl"/>
        </authorList>
    </citation>
    <scope>IDENTIFICATION</scope>
</reference>
<dbReference type="Ensembl" id="ENSACAT00000007635.3">
    <property type="protein sequence ID" value="ENSACAP00000007478.3"/>
    <property type="gene ID" value="ENSACAG00000007648.3"/>
</dbReference>
<dbReference type="InParanoid" id="G1KGV6"/>
<dbReference type="GO" id="GO:0005813">
    <property type="term" value="C:centrosome"/>
    <property type="evidence" value="ECO:0000318"/>
    <property type="project" value="GO_Central"/>
</dbReference>
<evidence type="ECO:0000313" key="2">
    <source>
        <dbReference type="Ensembl" id="ENSACAP00000007478.3"/>
    </source>
</evidence>
<accession>G1KGV6</accession>
<reference evidence="2 3" key="1">
    <citation type="submission" date="2009-12" db="EMBL/GenBank/DDBJ databases">
        <title>The Genome Sequence of Anolis carolinensis (Green Anole Lizard).</title>
        <authorList>
            <consortium name="The Genome Sequencing Platform"/>
            <person name="Di Palma F."/>
            <person name="Alfoldi J."/>
            <person name="Heiman D."/>
            <person name="Young S."/>
            <person name="Grabherr M."/>
            <person name="Johnson J."/>
            <person name="Lander E.S."/>
            <person name="Lindblad-Toh K."/>
        </authorList>
    </citation>
    <scope>NUCLEOTIDE SEQUENCE [LARGE SCALE GENOMIC DNA]</scope>
    <source>
        <strain evidence="2 3">JBL SC #1</strain>
    </source>
</reference>
<dbReference type="eggNOG" id="ENOG502S16M">
    <property type="taxonomic scope" value="Eukaryota"/>
</dbReference>
<evidence type="ECO:0000256" key="1">
    <source>
        <dbReference type="SAM" id="Coils"/>
    </source>
</evidence>
<protein>
    <recommendedName>
        <fullName evidence="4">Sjogren syndrome nuclear autoantigen 1</fullName>
    </recommendedName>
</protein>